<dbReference type="OrthoDB" id="286727at2"/>
<sequence>MPNMFVILSRPWLRTLPALAVGILLLGCGPSGPATGLVSGAITLDGKPLPKAEVVFYPDAGRASSGVTDDTGQYELMFTYDTRGCLPGEHQVVVSTRVLSSDEPDAVRMPELIPRKYRKKGELTASVEPGTNVINFDLTK</sequence>
<dbReference type="Proteomes" id="UP000004358">
    <property type="component" value="Unassembled WGS sequence"/>
</dbReference>
<evidence type="ECO:0000313" key="1">
    <source>
        <dbReference type="EMBL" id="EAQ77060.1"/>
    </source>
</evidence>
<accession>A4A2E6</accession>
<name>A4A2E6_9BACT</name>
<evidence type="ECO:0008006" key="3">
    <source>
        <dbReference type="Google" id="ProtNLM"/>
    </source>
</evidence>
<protein>
    <recommendedName>
        <fullName evidence="3">Carboxypeptidase regulatory-like domain-containing protein</fullName>
    </recommendedName>
</protein>
<reference evidence="1 2" key="1">
    <citation type="submission" date="2006-02" db="EMBL/GenBank/DDBJ databases">
        <authorList>
            <person name="Amann R."/>
            <person name="Ferriera S."/>
            <person name="Johnson J."/>
            <person name="Kravitz S."/>
            <person name="Halpern A."/>
            <person name="Remington K."/>
            <person name="Beeson K."/>
            <person name="Tran B."/>
            <person name="Rogers Y.-H."/>
            <person name="Friedman R."/>
            <person name="Venter J.C."/>
        </authorList>
    </citation>
    <scope>NUCLEOTIDE SEQUENCE [LARGE SCALE GENOMIC DNA]</scope>
    <source>
        <strain evidence="1 2">DSM 3645</strain>
    </source>
</reference>
<dbReference type="AlphaFoldDB" id="A4A2E6"/>
<dbReference type="RefSeq" id="WP_002652916.1">
    <property type="nucleotide sequence ID" value="NZ_CH672376.1"/>
</dbReference>
<organism evidence="1 2">
    <name type="scientific">Blastopirellula marina DSM 3645</name>
    <dbReference type="NCBI Taxonomy" id="314230"/>
    <lineage>
        <taxon>Bacteria</taxon>
        <taxon>Pseudomonadati</taxon>
        <taxon>Planctomycetota</taxon>
        <taxon>Planctomycetia</taxon>
        <taxon>Pirellulales</taxon>
        <taxon>Pirellulaceae</taxon>
        <taxon>Blastopirellula</taxon>
    </lineage>
</organism>
<gene>
    <name evidence="1" type="ORF">DSM3645_25101</name>
</gene>
<evidence type="ECO:0000313" key="2">
    <source>
        <dbReference type="Proteomes" id="UP000004358"/>
    </source>
</evidence>
<comment type="caution">
    <text evidence="1">The sequence shown here is derived from an EMBL/GenBank/DDBJ whole genome shotgun (WGS) entry which is preliminary data.</text>
</comment>
<dbReference type="EMBL" id="AANZ01000044">
    <property type="protein sequence ID" value="EAQ77060.1"/>
    <property type="molecule type" value="Genomic_DNA"/>
</dbReference>
<dbReference type="HOGENOM" id="CLU_113730_5_0_0"/>
<proteinExistence type="predicted"/>